<feature type="transmembrane region" description="Helical" evidence="1">
    <location>
        <begin position="21"/>
        <end position="38"/>
    </location>
</feature>
<name>A0A6C0KC45_9ZZZZ</name>
<dbReference type="EMBL" id="MN740839">
    <property type="protein sequence ID" value="QHU14360.1"/>
    <property type="molecule type" value="Genomic_DNA"/>
</dbReference>
<sequence>MSTQDMDAMKRGYILPQWINTVRMNFSVLLAISIKFFYETFM</sequence>
<keyword evidence="1" id="KW-0812">Transmembrane</keyword>
<accession>A0A6C0KC45</accession>
<organism evidence="2">
    <name type="scientific">viral metagenome</name>
    <dbReference type="NCBI Taxonomy" id="1070528"/>
    <lineage>
        <taxon>unclassified sequences</taxon>
        <taxon>metagenomes</taxon>
        <taxon>organismal metagenomes</taxon>
    </lineage>
</organism>
<evidence type="ECO:0000313" key="2">
    <source>
        <dbReference type="EMBL" id="QHU14360.1"/>
    </source>
</evidence>
<keyword evidence="1" id="KW-1133">Transmembrane helix</keyword>
<reference evidence="2" key="1">
    <citation type="journal article" date="2020" name="Nature">
        <title>Giant virus diversity and host interactions through global metagenomics.</title>
        <authorList>
            <person name="Schulz F."/>
            <person name="Roux S."/>
            <person name="Paez-Espino D."/>
            <person name="Jungbluth S."/>
            <person name="Walsh D.A."/>
            <person name="Denef V.J."/>
            <person name="McMahon K.D."/>
            <person name="Konstantinidis K.T."/>
            <person name="Eloe-Fadrosh E.A."/>
            <person name="Kyrpides N.C."/>
            <person name="Woyke T."/>
        </authorList>
    </citation>
    <scope>NUCLEOTIDE SEQUENCE</scope>
    <source>
        <strain evidence="2">GVMAG-S-1102113-118</strain>
    </source>
</reference>
<keyword evidence="1" id="KW-0472">Membrane</keyword>
<proteinExistence type="predicted"/>
<evidence type="ECO:0000256" key="1">
    <source>
        <dbReference type="SAM" id="Phobius"/>
    </source>
</evidence>
<protein>
    <submittedName>
        <fullName evidence="2">Uncharacterized protein</fullName>
    </submittedName>
</protein>
<dbReference type="AlphaFoldDB" id="A0A6C0KC45"/>